<protein>
    <recommendedName>
        <fullName evidence="7">Tetraspanin</fullName>
    </recommendedName>
</protein>
<dbReference type="PANTHER" id="PTHR19282">
    <property type="entry name" value="TETRASPANIN"/>
    <property type="match status" value="1"/>
</dbReference>
<name>A0AAV2MEH4_KNICA</name>
<comment type="subcellular location">
    <subcellularLocation>
        <location evidence="1 7">Membrane</location>
        <topology evidence="1 7">Multi-pass membrane protein</topology>
    </subcellularLocation>
</comment>
<dbReference type="Pfam" id="PF00335">
    <property type="entry name" value="Tetraspanin"/>
    <property type="match status" value="1"/>
</dbReference>
<keyword evidence="3 7" id="KW-0812">Transmembrane</keyword>
<keyword evidence="9" id="KW-1185">Reference proteome</keyword>
<keyword evidence="4 7" id="KW-1133">Transmembrane helix</keyword>
<dbReference type="EMBL" id="OZ035829">
    <property type="protein sequence ID" value="CAL1611645.1"/>
    <property type="molecule type" value="Genomic_DNA"/>
</dbReference>
<evidence type="ECO:0000256" key="1">
    <source>
        <dbReference type="ARBA" id="ARBA00004141"/>
    </source>
</evidence>
<keyword evidence="6" id="KW-1015">Disulfide bond</keyword>
<dbReference type="PRINTS" id="PR00259">
    <property type="entry name" value="TMFOUR"/>
</dbReference>
<feature type="disulfide bond" evidence="6">
    <location>
        <begin position="157"/>
        <end position="187"/>
    </location>
</feature>
<evidence type="ECO:0000313" key="9">
    <source>
        <dbReference type="Proteomes" id="UP001497482"/>
    </source>
</evidence>
<dbReference type="PROSITE" id="PS51257">
    <property type="entry name" value="PROKAR_LIPOPROTEIN"/>
    <property type="match status" value="1"/>
</dbReference>
<evidence type="ECO:0000256" key="7">
    <source>
        <dbReference type="RuleBase" id="RU361218"/>
    </source>
</evidence>
<evidence type="ECO:0000256" key="3">
    <source>
        <dbReference type="ARBA" id="ARBA00022692"/>
    </source>
</evidence>
<dbReference type="Gene3D" id="1.10.1450.10">
    <property type="entry name" value="Tetraspanin"/>
    <property type="match status" value="1"/>
</dbReference>
<evidence type="ECO:0000313" key="8">
    <source>
        <dbReference type="EMBL" id="CAL1611645.1"/>
    </source>
</evidence>
<comment type="similarity">
    <text evidence="2 7">Belongs to the tetraspanin (TM4SF) family.</text>
</comment>
<feature type="transmembrane region" description="Helical" evidence="7">
    <location>
        <begin position="12"/>
        <end position="37"/>
    </location>
</feature>
<evidence type="ECO:0000256" key="2">
    <source>
        <dbReference type="ARBA" id="ARBA00006840"/>
    </source>
</evidence>
<feature type="transmembrane region" description="Helical" evidence="7">
    <location>
        <begin position="64"/>
        <end position="88"/>
    </location>
</feature>
<dbReference type="SUPFAM" id="SSF48652">
    <property type="entry name" value="Tetraspanin"/>
    <property type="match status" value="1"/>
</dbReference>
<dbReference type="InterPro" id="IPR008952">
    <property type="entry name" value="Tetraspanin_EC2_sf"/>
</dbReference>
<dbReference type="InterPro" id="IPR000301">
    <property type="entry name" value="Tetraspanin_animals"/>
</dbReference>
<evidence type="ECO:0000256" key="4">
    <source>
        <dbReference type="ARBA" id="ARBA00022989"/>
    </source>
</evidence>
<feature type="transmembrane region" description="Helical" evidence="7">
    <location>
        <begin position="95"/>
        <end position="120"/>
    </location>
</feature>
<dbReference type="AlphaFoldDB" id="A0AAV2MEH4"/>
<accession>A0AAV2MEH4</accession>
<organism evidence="8 9">
    <name type="scientific">Knipowitschia caucasica</name>
    <name type="common">Caucasian dwarf goby</name>
    <name type="synonym">Pomatoschistus caucasicus</name>
    <dbReference type="NCBI Taxonomy" id="637954"/>
    <lineage>
        <taxon>Eukaryota</taxon>
        <taxon>Metazoa</taxon>
        <taxon>Chordata</taxon>
        <taxon>Craniata</taxon>
        <taxon>Vertebrata</taxon>
        <taxon>Euteleostomi</taxon>
        <taxon>Actinopterygii</taxon>
        <taxon>Neopterygii</taxon>
        <taxon>Teleostei</taxon>
        <taxon>Neoteleostei</taxon>
        <taxon>Acanthomorphata</taxon>
        <taxon>Gobiaria</taxon>
        <taxon>Gobiiformes</taxon>
        <taxon>Gobioidei</taxon>
        <taxon>Gobiidae</taxon>
        <taxon>Gobiinae</taxon>
        <taxon>Knipowitschia</taxon>
    </lineage>
</organism>
<proteinExistence type="inferred from homology"/>
<gene>
    <name evidence="8" type="ORF">KC01_LOCUS38039</name>
</gene>
<dbReference type="PANTHER" id="PTHR19282:SF527">
    <property type="entry name" value="TETRASPANIN"/>
    <property type="match status" value="1"/>
</dbReference>
<reference evidence="8 9" key="1">
    <citation type="submission" date="2024-04" db="EMBL/GenBank/DDBJ databases">
        <authorList>
            <person name="Waldvogel A.-M."/>
            <person name="Schoenle A."/>
        </authorList>
    </citation>
    <scope>NUCLEOTIDE SEQUENCE [LARGE SCALE GENOMIC DNA]</scope>
</reference>
<dbReference type="GO" id="GO:0005886">
    <property type="term" value="C:plasma membrane"/>
    <property type="evidence" value="ECO:0007669"/>
    <property type="project" value="TreeGrafter"/>
</dbReference>
<evidence type="ECO:0000256" key="6">
    <source>
        <dbReference type="PIRSR" id="PIRSR002419-1"/>
    </source>
</evidence>
<feature type="transmembrane region" description="Helical" evidence="7">
    <location>
        <begin position="238"/>
        <end position="260"/>
    </location>
</feature>
<dbReference type="Proteomes" id="UP001497482">
    <property type="component" value="Chromosome 7"/>
</dbReference>
<evidence type="ECO:0000256" key="5">
    <source>
        <dbReference type="ARBA" id="ARBA00023136"/>
    </source>
</evidence>
<dbReference type="PIRSF" id="PIRSF002419">
    <property type="entry name" value="Tetraspanin"/>
    <property type="match status" value="1"/>
</dbReference>
<dbReference type="InterPro" id="IPR018499">
    <property type="entry name" value="Tetraspanin/Peripherin"/>
</dbReference>
<keyword evidence="5 7" id="KW-0472">Membrane</keyword>
<sequence>MKLQGKIELLHLCASALHCVCAVVGVSVAACGLWVLFDSSFIRIISTGFLRVLQFFYNYKHSSISLVGVLLFSVGLAVVCVTVVGCVGSQRGSRILLLLELLVLVLLLLSLIFITLIILLKRDQISQTLSDNVDSIIKDFPKRERHLLDNMQHQVQCCGRLGPSDWLSNQFVISLNQSAVSVLPCSCFLSGAHSSAPFCSSNQSLSSEEIPYRPANSSFHKGCEVALRDWLEQNVQTIVGLDLGLGILQGLLLVVVASLYRSFGARASVRSELDQTGSDLVHNDEDLLYQDLDQDQDQDQGVYERP</sequence>